<reference evidence="2 3" key="1">
    <citation type="submission" date="2019-03" db="EMBL/GenBank/DDBJ databases">
        <title>Genomic Encyclopedia of Type Strains, Phase IV (KMG-IV): sequencing the most valuable type-strain genomes for metagenomic binning, comparative biology and taxonomic classification.</title>
        <authorList>
            <person name="Goeker M."/>
        </authorList>
    </citation>
    <scope>NUCLEOTIDE SEQUENCE [LARGE SCALE GENOMIC DNA]</scope>
    <source>
        <strain evidence="2 3">DSM 45934</strain>
    </source>
</reference>
<keyword evidence="1 2" id="KW-0378">Hydrolase</keyword>
<evidence type="ECO:0000256" key="1">
    <source>
        <dbReference type="ARBA" id="ARBA00022801"/>
    </source>
</evidence>
<dbReference type="Pfam" id="PF00702">
    <property type="entry name" value="Hydrolase"/>
    <property type="match status" value="1"/>
</dbReference>
<dbReference type="InterPro" id="IPR023198">
    <property type="entry name" value="PGP-like_dom2"/>
</dbReference>
<dbReference type="SFLD" id="SFLDS00003">
    <property type="entry name" value="Haloacid_Dehalogenase"/>
    <property type="match status" value="1"/>
</dbReference>
<name>A0A4R2K4B0_9PSEU</name>
<evidence type="ECO:0000313" key="3">
    <source>
        <dbReference type="Proteomes" id="UP000295680"/>
    </source>
</evidence>
<dbReference type="InterPro" id="IPR023214">
    <property type="entry name" value="HAD_sf"/>
</dbReference>
<dbReference type="Gene3D" id="3.40.50.1000">
    <property type="entry name" value="HAD superfamily/HAD-like"/>
    <property type="match status" value="1"/>
</dbReference>
<keyword evidence="3" id="KW-1185">Reference proteome</keyword>
<dbReference type="PANTHER" id="PTHR43316:SF8">
    <property type="entry name" value="HAD FAMILY HYDROLASE"/>
    <property type="match status" value="1"/>
</dbReference>
<dbReference type="Gene3D" id="1.10.150.240">
    <property type="entry name" value="Putative phosphatase, domain 2"/>
    <property type="match status" value="1"/>
</dbReference>
<dbReference type="Proteomes" id="UP000295680">
    <property type="component" value="Unassembled WGS sequence"/>
</dbReference>
<comment type="caution">
    <text evidence="2">The sequence shown here is derived from an EMBL/GenBank/DDBJ whole genome shotgun (WGS) entry which is preliminary data.</text>
</comment>
<evidence type="ECO:0000313" key="2">
    <source>
        <dbReference type="EMBL" id="TCO64639.1"/>
    </source>
</evidence>
<sequence>MVRAYHFPATLRAVNKVLIFDADDTLWENNVRFERVIDDYLDWLKHPTLDKTELRHILDDIEHANVPVLGYGSKALLQSLAQMFERLYERPVGERERTDIAEIARALENHEVDLVPQVSETLAELGSRHDLLLLTKGDPAEQRGKLDASNLGHHFRSVHIVAEKNVAAYRSLVDEHSLDVAVTWMIGNSPHSDILPARAVGMNAVFIPNQHTWVLEQGELDPADKGVLHLAAFTELLAHF</sequence>
<dbReference type="GO" id="GO:0016787">
    <property type="term" value="F:hydrolase activity"/>
    <property type="evidence" value="ECO:0007669"/>
    <property type="project" value="UniProtKB-KW"/>
</dbReference>
<dbReference type="SUPFAM" id="SSF56784">
    <property type="entry name" value="HAD-like"/>
    <property type="match status" value="1"/>
</dbReference>
<accession>A0A4R2K4B0</accession>
<organism evidence="2 3">
    <name type="scientific">Actinocrispum wychmicini</name>
    <dbReference type="NCBI Taxonomy" id="1213861"/>
    <lineage>
        <taxon>Bacteria</taxon>
        <taxon>Bacillati</taxon>
        <taxon>Actinomycetota</taxon>
        <taxon>Actinomycetes</taxon>
        <taxon>Pseudonocardiales</taxon>
        <taxon>Pseudonocardiaceae</taxon>
        <taxon>Actinocrispum</taxon>
    </lineage>
</organism>
<dbReference type="InterPro" id="IPR036412">
    <property type="entry name" value="HAD-like_sf"/>
</dbReference>
<dbReference type="AlphaFoldDB" id="A0A4R2K4B0"/>
<dbReference type="InterPro" id="IPR051540">
    <property type="entry name" value="S-2-haloacid_dehalogenase"/>
</dbReference>
<dbReference type="EMBL" id="SLWS01000001">
    <property type="protein sequence ID" value="TCO64639.1"/>
    <property type="molecule type" value="Genomic_DNA"/>
</dbReference>
<dbReference type="SFLD" id="SFLDG01129">
    <property type="entry name" value="C1.5:_HAD__Beta-PGM__Phosphata"/>
    <property type="match status" value="1"/>
</dbReference>
<gene>
    <name evidence="2" type="ORF">EV192_101419</name>
</gene>
<proteinExistence type="predicted"/>
<dbReference type="PANTHER" id="PTHR43316">
    <property type="entry name" value="HYDROLASE, HALOACID DELAHOGENASE-RELATED"/>
    <property type="match status" value="1"/>
</dbReference>
<protein>
    <submittedName>
        <fullName evidence="2">Putative hydrolase of the HAD superfamily</fullName>
    </submittedName>
</protein>